<dbReference type="PRINTS" id="PR00100">
    <property type="entry name" value="AOTCASE"/>
</dbReference>
<evidence type="ECO:0000256" key="2">
    <source>
        <dbReference type="ARBA" id="ARBA00004975"/>
    </source>
</evidence>
<dbReference type="HAMAP" id="MF_01109">
    <property type="entry name" value="OTCase"/>
    <property type="match status" value="1"/>
</dbReference>
<name>A0A5B8L5Q1_9HYPH</name>
<keyword evidence="7" id="KW-0963">Cytoplasm</keyword>
<dbReference type="InterPro" id="IPR002292">
    <property type="entry name" value="Orn/put_carbamltrans"/>
</dbReference>
<dbReference type="KEGG" id="niy:FQ775_07840"/>
<dbReference type="NCBIfam" id="NF001986">
    <property type="entry name" value="PRK00779.1"/>
    <property type="match status" value="1"/>
</dbReference>
<dbReference type="Gene3D" id="3.40.50.1370">
    <property type="entry name" value="Aspartate/ornithine carbamoyltransferase"/>
    <property type="match status" value="2"/>
</dbReference>
<dbReference type="InterPro" id="IPR006132">
    <property type="entry name" value="Asp/Orn_carbamoyltranf_P-bd"/>
</dbReference>
<comment type="subcellular location">
    <subcellularLocation>
        <location evidence="7">Cytoplasm</location>
    </subcellularLocation>
</comment>
<dbReference type="GO" id="GO:0005737">
    <property type="term" value="C:cytoplasm"/>
    <property type="evidence" value="ECO:0007669"/>
    <property type="project" value="UniProtKB-SubCell"/>
</dbReference>
<feature type="binding site" evidence="7">
    <location>
        <position position="297"/>
    </location>
    <ligand>
        <name>carbamoyl phosphate</name>
        <dbReference type="ChEBI" id="CHEBI:58228"/>
    </ligand>
</feature>
<keyword evidence="11" id="KW-1185">Reference proteome</keyword>
<dbReference type="InterPro" id="IPR006130">
    <property type="entry name" value="Asp/Orn_carbamoylTrfase"/>
</dbReference>
<comment type="similarity">
    <text evidence="3 7">Belongs to the aspartate/ornithine carbamoyltransferase superfamily. OTCase family.</text>
</comment>
<dbReference type="NCBIfam" id="TIGR00658">
    <property type="entry name" value="orni_carb_tr"/>
    <property type="match status" value="1"/>
</dbReference>
<evidence type="ECO:0000256" key="5">
    <source>
        <dbReference type="ARBA" id="ARBA00022679"/>
    </source>
</evidence>
<feature type="binding site" evidence="7">
    <location>
        <begin position="269"/>
        <end position="270"/>
    </location>
    <ligand>
        <name>carbamoyl phosphate</name>
        <dbReference type="ChEBI" id="CHEBI:58228"/>
    </ligand>
</feature>
<dbReference type="GO" id="GO:0042450">
    <property type="term" value="P:L-arginine biosynthetic process via ornithine"/>
    <property type="evidence" value="ECO:0007669"/>
    <property type="project" value="UniProtKB-UniRule"/>
</dbReference>
<evidence type="ECO:0000256" key="4">
    <source>
        <dbReference type="ARBA" id="ARBA00013007"/>
    </source>
</evidence>
<proteinExistence type="inferred from homology"/>
<dbReference type="EMBL" id="CP042301">
    <property type="protein sequence ID" value="QDZ03244.1"/>
    <property type="molecule type" value="Genomic_DNA"/>
</dbReference>
<dbReference type="Pfam" id="PF02729">
    <property type="entry name" value="OTCace_N"/>
    <property type="match status" value="1"/>
</dbReference>
<evidence type="ECO:0000259" key="9">
    <source>
        <dbReference type="Pfam" id="PF02729"/>
    </source>
</evidence>
<dbReference type="PROSITE" id="PS00097">
    <property type="entry name" value="CARBAMOYLTRANSFERASE"/>
    <property type="match status" value="1"/>
</dbReference>
<dbReference type="PANTHER" id="PTHR45753:SF3">
    <property type="entry name" value="ORNITHINE TRANSCARBAMYLASE, MITOCHONDRIAL"/>
    <property type="match status" value="1"/>
</dbReference>
<dbReference type="PANTHER" id="PTHR45753">
    <property type="entry name" value="ORNITHINE CARBAMOYLTRANSFERASE, MITOCHONDRIAL"/>
    <property type="match status" value="1"/>
</dbReference>
<dbReference type="OrthoDB" id="9802587at2"/>
<evidence type="ECO:0000256" key="6">
    <source>
        <dbReference type="ARBA" id="ARBA00048772"/>
    </source>
</evidence>
<feature type="binding site" evidence="7">
    <location>
        <position position="230"/>
    </location>
    <ligand>
        <name>L-ornithine</name>
        <dbReference type="ChEBI" id="CHEBI:46911"/>
    </ligand>
</feature>
<comment type="pathway">
    <text evidence="2">Amino-acid biosynthesis; L-arginine biosynthesis; L-arginine from L-ornithine and carbamoyl phosphate: step 1/3.</text>
</comment>
<feature type="binding site" evidence="7">
    <location>
        <begin position="139"/>
        <end position="142"/>
    </location>
    <ligand>
        <name>carbamoyl phosphate</name>
        <dbReference type="ChEBI" id="CHEBI:58228"/>
    </ligand>
</feature>
<feature type="binding site" evidence="7">
    <location>
        <begin position="61"/>
        <end position="64"/>
    </location>
    <ligand>
        <name>carbamoyl phosphate</name>
        <dbReference type="ChEBI" id="CHEBI:58228"/>
    </ligand>
</feature>
<dbReference type="SUPFAM" id="SSF53671">
    <property type="entry name" value="Aspartate/ornithine carbamoyltransferase"/>
    <property type="match status" value="1"/>
</dbReference>
<comment type="function">
    <text evidence="1">Reversibly catalyzes the transfer of the carbamoyl group from carbamoyl phosphate (CP) to the N(epsilon) atom of ornithine (ORN) to produce L-citrulline.</text>
</comment>
<dbReference type="Proteomes" id="UP000321389">
    <property type="component" value="Chromosome"/>
</dbReference>
<organism evidence="10 11">
    <name type="scientific">Nitratireductor mangrovi</name>
    <dbReference type="NCBI Taxonomy" id="2599600"/>
    <lineage>
        <taxon>Bacteria</taxon>
        <taxon>Pseudomonadati</taxon>
        <taxon>Pseudomonadota</taxon>
        <taxon>Alphaproteobacteria</taxon>
        <taxon>Hyphomicrobiales</taxon>
        <taxon>Phyllobacteriaceae</taxon>
        <taxon>Nitratireductor</taxon>
    </lineage>
</organism>
<dbReference type="GO" id="GO:0004585">
    <property type="term" value="F:ornithine carbamoyltransferase activity"/>
    <property type="evidence" value="ECO:0007669"/>
    <property type="project" value="UniProtKB-UniRule"/>
</dbReference>
<protein>
    <recommendedName>
        <fullName evidence="4 7">Ornithine carbamoyltransferase</fullName>
        <shortName evidence="7">OTCase</shortName>
        <ecNumber evidence="4 7">2.1.3.3</ecNumber>
    </recommendedName>
</protein>
<evidence type="ECO:0000256" key="3">
    <source>
        <dbReference type="ARBA" id="ARBA00007805"/>
    </source>
</evidence>
<dbReference type="EC" id="2.1.3.3" evidence="4 7"/>
<keyword evidence="5 7" id="KW-0808">Transferase</keyword>
<evidence type="ECO:0000256" key="1">
    <source>
        <dbReference type="ARBA" id="ARBA00003822"/>
    </source>
</evidence>
<gene>
    <name evidence="10" type="primary">argF</name>
    <name evidence="10" type="ORF">FQ775_07840</name>
</gene>
<feature type="binding site" evidence="7">
    <location>
        <position position="88"/>
    </location>
    <ligand>
        <name>carbamoyl phosphate</name>
        <dbReference type="ChEBI" id="CHEBI:58228"/>
    </ligand>
</feature>
<dbReference type="Pfam" id="PF00185">
    <property type="entry name" value="OTCace"/>
    <property type="match status" value="1"/>
</dbReference>
<evidence type="ECO:0000256" key="7">
    <source>
        <dbReference type="HAMAP-Rule" id="MF_01109"/>
    </source>
</evidence>
<evidence type="ECO:0000313" key="11">
    <source>
        <dbReference type="Proteomes" id="UP000321389"/>
    </source>
</evidence>
<feature type="domain" description="Aspartate/ornithine carbamoyltransferase Asp/Orn-binding" evidence="8">
    <location>
        <begin position="159"/>
        <end position="308"/>
    </location>
</feature>
<evidence type="ECO:0000259" key="8">
    <source>
        <dbReference type="Pfam" id="PF00185"/>
    </source>
</evidence>
<accession>A0A5B8L5Q1</accession>
<evidence type="ECO:0000313" key="10">
    <source>
        <dbReference type="EMBL" id="QDZ03244.1"/>
    </source>
</evidence>
<dbReference type="PRINTS" id="PR00102">
    <property type="entry name" value="OTCASE"/>
</dbReference>
<dbReference type="GO" id="GO:0016597">
    <property type="term" value="F:amino acid binding"/>
    <property type="evidence" value="ECO:0007669"/>
    <property type="project" value="InterPro"/>
</dbReference>
<dbReference type="GO" id="GO:0019240">
    <property type="term" value="P:citrulline biosynthetic process"/>
    <property type="evidence" value="ECO:0007669"/>
    <property type="project" value="TreeGrafter"/>
</dbReference>
<dbReference type="AlphaFoldDB" id="A0A5B8L5Q1"/>
<dbReference type="InterPro" id="IPR024904">
    <property type="entry name" value="OTCase_ArgI"/>
</dbReference>
<dbReference type="InterPro" id="IPR006131">
    <property type="entry name" value="Asp_carbamoyltransf_Asp/Orn-bd"/>
</dbReference>
<feature type="domain" description="Aspartate/ornithine carbamoyltransferase carbamoyl-P binding" evidence="9">
    <location>
        <begin position="12"/>
        <end position="152"/>
    </location>
</feature>
<dbReference type="InterPro" id="IPR036901">
    <property type="entry name" value="Asp/Orn_carbamoylTrfase_sf"/>
</dbReference>
<reference evidence="10" key="1">
    <citation type="submission" date="2020-04" db="EMBL/GenBank/DDBJ databases">
        <title>Nitratireductor sp. nov. isolated from mangrove soil.</title>
        <authorList>
            <person name="Ye Y."/>
        </authorList>
    </citation>
    <scope>NUCLEOTIDE SEQUENCE</scope>
    <source>
        <strain evidence="10">SY7</strain>
    </source>
</reference>
<sequence length="316" mass="34855">MNRGLQAGAGPRHFSDLSTVSRASLRRIIEDAKQRKAALRAGSGEKPLDGKVMAMIFDKPSTRTRVSFDVGMRQLGGETIMLTGTEMQLGRSETIADTAKVLSRYVDIIMIRTTSHERLLEMSENATVPVINGLTDETHPCQIMADILTFEEHRGPVKGRLFAWTGDGNNVLHSLVEAAARFEFALNIAVPEGSEPDARYVDWARSQGASVTYCKTAEEAVREADCVVTDTWVSMGQEHRARGHNVFVPYQVNERLMQKAKPDALFMHCLPAHRGEEVTDGVIDGPHSVVFDEAENRLHAQKAVLAWCLLGEGPSE</sequence>
<feature type="binding site" evidence="7">
    <location>
        <begin position="234"/>
        <end position="235"/>
    </location>
    <ligand>
        <name>L-ornithine</name>
        <dbReference type="ChEBI" id="CHEBI:46911"/>
    </ligand>
</feature>
<feature type="binding site" evidence="7">
    <location>
        <position position="170"/>
    </location>
    <ligand>
        <name>L-ornithine</name>
        <dbReference type="ChEBI" id="CHEBI:46911"/>
    </ligand>
</feature>
<comment type="catalytic activity">
    <reaction evidence="6 7">
        <text>carbamoyl phosphate + L-ornithine = L-citrulline + phosphate + H(+)</text>
        <dbReference type="Rhea" id="RHEA:19513"/>
        <dbReference type="ChEBI" id="CHEBI:15378"/>
        <dbReference type="ChEBI" id="CHEBI:43474"/>
        <dbReference type="ChEBI" id="CHEBI:46911"/>
        <dbReference type="ChEBI" id="CHEBI:57743"/>
        <dbReference type="ChEBI" id="CHEBI:58228"/>
        <dbReference type="EC" id="2.1.3.3"/>
    </reaction>
</comment>
<dbReference type="FunFam" id="3.40.50.1370:FF:000008">
    <property type="entry name" value="Ornithine carbamoyltransferase"/>
    <property type="match status" value="1"/>
</dbReference>
<feature type="binding site" evidence="7">
    <location>
        <position position="112"/>
    </location>
    <ligand>
        <name>carbamoyl phosphate</name>
        <dbReference type="ChEBI" id="CHEBI:58228"/>
    </ligand>
</feature>